<dbReference type="Pfam" id="PF22683">
    <property type="entry name" value="Nab2-like_zf-CCCH"/>
    <property type="match status" value="1"/>
</dbReference>
<dbReference type="FunFam" id="4.10.1000.40:FF:000002">
    <property type="entry name" value="Nuclear polyadenylated RNA-binding protein Nab2"/>
    <property type="match status" value="1"/>
</dbReference>
<keyword evidence="11" id="KW-1185">Reference proteome</keyword>
<dbReference type="EMBL" id="MU006575">
    <property type="protein sequence ID" value="KAF2746968.1"/>
    <property type="molecule type" value="Genomic_DNA"/>
</dbReference>
<accession>A0A6A6V8M6</accession>
<feature type="compositionally biased region" description="Basic and acidic residues" evidence="8">
    <location>
        <begin position="186"/>
        <end position="195"/>
    </location>
</feature>
<dbReference type="Proteomes" id="UP000799440">
    <property type="component" value="Unassembled WGS sequence"/>
</dbReference>
<dbReference type="Gene3D" id="1.10.340.40">
    <property type="entry name" value="Nuclear abundant poly(A) RNA-bind protein 2, N-terminal domain"/>
    <property type="match status" value="1"/>
</dbReference>
<feature type="compositionally biased region" description="Low complexity" evidence="8">
    <location>
        <begin position="93"/>
        <end position="111"/>
    </location>
</feature>
<feature type="region of interest" description="Disordered" evidence="8">
    <location>
        <begin position="91"/>
        <end position="197"/>
    </location>
</feature>
<evidence type="ECO:0000256" key="5">
    <source>
        <dbReference type="ARBA" id="ARBA00022771"/>
    </source>
</evidence>
<evidence type="ECO:0000259" key="9">
    <source>
        <dbReference type="Pfam" id="PF22683"/>
    </source>
</evidence>
<organism evidence="10 11">
    <name type="scientific">Sporormia fimetaria CBS 119925</name>
    <dbReference type="NCBI Taxonomy" id="1340428"/>
    <lineage>
        <taxon>Eukaryota</taxon>
        <taxon>Fungi</taxon>
        <taxon>Dikarya</taxon>
        <taxon>Ascomycota</taxon>
        <taxon>Pezizomycotina</taxon>
        <taxon>Dothideomycetes</taxon>
        <taxon>Pleosporomycetidae</taxon>
        <taxon>Pleosporales</taxon>
        <taxon>Sporormiaceae</taxon>
        <taxon>Sporormia</taxon>
    </lineage>
</organism>
<keyword evidence="5" id="KW-0863">Zinc-finger</keyword>
<keyword evidence="4" id="KW-0677">Repeat</keyword>
<evidence type="ECO:0000256" key="7">
    <source>
        <dbReference type="ARBA" id="ARBA00023242"/>
    </source>
</evidence>
<evidence type="ECO:0000256" key="3">
    <source>
        <dbReference type="ARBA" id="ARBA00022723"/>
    </source>
</evidence>
<dbReference type="PANTHER" id="PTHR14738:SF29">
    <property type="entry name" value="ZINC FINGER CCCH DOMAIN-CONTAINING PROTEIN 14"/>
    <property type="match status" value="1"/>
</dbReference>
<feature type="domain" description="Nab2-like CCCH zinc finger" evidence="9">
    <location>
        <begin position="455"/>
        <end position="474"/>
    </location>
</feature>
<gene>
    <name evidence="10" type="ORF">M011DRAFT_468247</name>
</gene>
<dbReference type="InterPro" id="IPR055046">
    <property type="entry name" value="Nab2-like_Znf-CCCH"/>
</dbReference>
<dbReference type="OrthoDB" id="438553at2759"/>
<dbReference type="GO" id="GO:0008270">
    <property type="term" value="F:zinc ion binding"/>
    <property type="evidence" value="ECO:0007669"/>
    <property type="project" value="UniProtKB-KW"/>
</dbReference>
<keyword evidence="3" id="KW-0479">Metal-binding</keyword>
<evidence type="ECO:0000256" key="6">
    <source>
        <dbReference type="ARBA" id="ARBA00022833"/>
    </source>
</evidence>
<evidence type="ECO:0000313" key="11">
    <source>
        <dbReference type="Proteomes" id="UP000799440"/>
    </source>
</evidence>
<dbReference type="GO" id="GO:0008143">
    <property type="term" value="F:poly(A) binding"/>
    <property type="evidence" value="ECO:0007669"/>
    <property type="project" value="InterPro"/>
</dbReference>
<dbReference type="InterPro" id="IPR040366">
    <property type="entry name" value="Nab2/ZC3H14"/>
</dbReference>
<evidence type="ECO:0000256" key="4">
    <source>
        <dbReference type="ARBA" id="ARBA00022737"/>
    </source>
</evidence>
<dbReference type="InterPro" id="IPR043094">
    <property type="entry name" value="Nab2/ZC3H14_N_sf"/>
</dbReference>
<dbReference type="AlphaFoldDB" id="A0A6A6V8M6"/>
<feature type="region of interest" description="Disordered" evidence="8">
    <location>
        <begin position="275"/>
        <end position="340"/>
    </location>
</feature>
<name>A0A6A6V8M6_9PLEO</name>
<evidence type="ECO:0000256" key="8">
    <source>
        <dbReference type="SAM" id="MobiDB-lite"/>
    </source>
</evidence>
<evidence type="ECO:0000256" key="2">
    <source>
        <dbReference type="ARBA" id="ARBA00008423"/>
    </source>
</evidence>
<comment type="similarity">
    <text evidence="2">Belongs to the ZC3H14 family.</text>
</comment>
<dbReference type="GO" id="GO:0043488">
    <property type="term" value="P:regulation of mRNA stability"/>
    <property type="evidence" value="ECO:0007669"/>
    <property type="project" value="InterPro"/>
</dbReference>
<dbReference type="Pfam" id="PF14608">
    <property type="entry name" value="zf-CCCH_2"/>
    <property type="match status" value="4"/>
</dbReference>
<reference evidence="10" key="1">
    <citation type="journal article" date="2020" name="Stud. Mycol.">
        <title>101 Dothideomycetes genomes: a test case for predicting lifestyles and emergence of pathogens.</title>
        <authorList>
            <person name="Haridas S."/>
            <person name="Albert R."/>
            <person name="Binder M."/>
            <person name="Bloem J."/>
            <person name="Labutti K."/>
            <person name="Salamov A."/>
            <person name="Andreopoulos B."/>
            <person name="Baker S."/>
            <person name="Barry K."/>
            <person name="Bills G."/>
            <person name="Bluhm B."/>
            <person name="Cannon C."/>
            <person name="Castanera R."/>
            <person name="Culley D."/>
            <person name="Daum C."/>
            <person name="Ezra D."/>
            <person name="Gonzalez J."/>
            <person name="Henrissat B."/>
            <person name="Kuo A."/>
            <person name="Liang C."/>
            <person name="Lipzen A."/>
            <person name="Lutzoni F."/>
            <person name="Magnuson J."/>
            <person name="Mondo S."/>
            <person name="Nolan M."/>
            <person name="Ohm R."/>
            <person name="Pangilinan J."/>
            <person name="Park H.-J."/>
            <person name="Ramirez L."/>
            <person name="Alfaro M."/>
            <person name="Sun H."/>
            <person name="Tritt A."/>
            <person name="Yoshinaga Y."/>
            <person name="Zwiers L.-H."/>
            <person name="Turgeon B."/>
            <person name="Goodwin S."/>
            <person name="Spatafora J."/>
            <person name="Crous P."/>
            <person name="Grigoriev I."/>
        </authorList>
    </citation>
    <scope>NUCLEOTIDE SEQUENCE</scope>
    <source>
        <strain evidence="10">CBS 119925</strain>
    </source>
</reference>
<evidence type="ECO:0000256" key="1">
    <source>
        <dbReference type="ARBA" id="ARBA00004123"/>
    </source>
</evidence>
<sequence length="523" mass="56770">MSVDFTIGSPFATALQQIVQPKLAQYGWTTGEPEDATVFEYILLMLGNHKDEGQIASELANDLLDLGGESAETQEFAHWLFEQIRQLTGGGSADAQAQQADSQMDAQQSTAPAAQDTEMEGITDSAQTAIPTGPKAMRNGSGSGAGSKPARGGRMLNQLNRQMGRQDDSALHRVRGSQGAGRVNSHGREPPKGPRLDNINRGLSAMANGRGAANVGLMGPGGMPPMNGNMNMAGQMGAMPGMQQGVPQQMMALMQMYEQQAQMMQQLQLLTGQAPAPYVNPNFQNNNRRNGRPFGDRGDRSRQGNKQPLPASSKFGKKDGEDQAMGDSAPAGESSGMEVEAGRTEPFNTMCKFNLRCTKPDCPFAHQSPSAPEGTPLDMSDTCSFGVKCMNRKCVGKHPSPAQRNQYKSEQECAFYPNCRDPANCPFKHPSAPPCRNGADCTTPGCTFWHSSVMCKFNPCTNRYCPYKHVEGQKKTFHDKVWVAPKNGEEKQDHVSERKFIDEEAEEELIIPGKNEGDVEITT</sequence>
<dbReference type="GO" id="GO:0005737">
    <property type="term" value="C:cytoplasm"/>
    <property type="evidence" value="ECO:0007669"/>
    <property type="project" value="TreeGrafter"/>
</dbReference>
<protein>
    <recommendedName>
        <fullName evidence="9">Nab2-like CCCH zinc finger domain-containing protein</fullName>
    </recommendedName>
</protein>
<dbReference type="GO" id="GO:0005634">
    <property type="term" value="C:nucleus"/>
    <property type="evidence" value="ECO:0007669"/>
    <property type="project" value="UniProtKB-SubCell"/>
</dbReference>
<dbReference type="Gene3D" id="4.10.1000.30">
    <property type="match status" value="1"/>
</dbReference>
<dbReference type="PANTHER" id="PTHR14738">
    <property type="entry name" value="ZINC FINGER CCCH DOMAIN-CONTAINING PROTEIN 14"/>
    <property type="match status" value="1"/>
</dbReference>
<keyword evidence="7" id="KW-0539">Nucleus</keyword>
<dbReference type="Gene3D" id="4.10.1000.40">
    <property type="match status" value="1"/>
</dbReference>
<evidence type="ECO:0000313" key="10">
    <source>
        <dbReference type="EMBL" id="KAF2746968.1"/>
    </source>
</evidence>
<proteinExistence type="inferred from homology"/>
<comment type="subcellular location">
    <subcellularLocation>
        <location evidence="1">Nucleus</location>
    </subcellularLocation>
</comment>
<keyword evidence="6" id="KW-0862">Zinc</keyword>